<name>A0AAD8JQQ2_TARER</name>
<dbReference type="InterPro" id="IPR003441">
    <property type="entry name" value="NAC-dom"/>
</dbReference>
<reference evidence="6" key="1">
    <citation type="journal article" date="2023" name="bioRxiv">
        <title>Improved chromosome-level genome assembly for marigold (Tagetes erecta).</title>
        <authorList>
            <person name="Jiang F."/>
            <person name="Yuan L."/>
            <person name="Wang S."/>
            <person name="Wang H."/>
            <person name="Xu D."/>
            <person name="Wang A."/>
            <person name="Fan W."/>
        </authorList>
    </citation>
    <scope>NUCLEOTIDE SEQUENCE</scope>
    <source>
        <strain evidence="6">WSJ</strain>
        <tissue evidence="6">Leaf</tissue>
    </source>
</reference>
<gene>
    <name evidence="6" type="ORF">QVD17_38511</name>
</gene>
<evidence type="ECO:0000256" key="1">
    <source>
        <dbReference type="ARBA" id="ARBA00023015"/>
    </source>
</evidence>
<accession>A0AAD8JQQ2</accession>
<dbReference type="GO" id="GO:0006355">
    <property type="term" value="P:regulation of DNA-templated transcription"/>
    <property type="evidence" value="ECO:0007669"/>
    <property type="project" value="InterPro"/>
</dbReference>
<dbReference type="PANTHER" id="PTHR31744:SF96">
    <property type="entry name" value="NAC DOMAIN-CONTAINING PROTEIN 21_22"/>
    <property type="match status" value="1"/>
</dbReference>
<proteinExistence type="predicted"/>
<dbReference type="EMBL" id="JAUHHV010000011">
    <property type="protein sequence ID" value="KAK1406902.1"/>
    <property type="molecule type" value="Genomic_DNA"/>
</dbReference>
<dbReference type="AlphaFoldDB" id="A0AAD8JQQ2"/>
<dbReference type="SUPFAM" id="SSF101941">
    <property type="entry name" value="NAC domain"/>
    <property type="match status" value="1"/>
</dbReference>
<keyword evidence="1" id="KW-0805">Transcription regulation</keyword>
<feature type="domain" description="NAC" evidence="5">
    <location>
        <begin position="12"/>
        <end position="160"/>
    </location>
</feature>
<dbReference type="Gene3D" id="2.170.150.80">
    <property type="entry name" value="NAC domain"/>
    <property type="match status" value="1"/>
</dbReference>
<dbReference type="PROSITE" id="PS51005">
    <property type="entry name" value="NAC"/>
    <property type="match status" value="1"/>
</dbReference>
<evidence type="ECO:0000256" key="2">
    <source>
        <dbReference type="ARBA" id="ARBA00023125"/>
    </source>
</evidence>
<keyword evidence="3" id="KW-0804">Transcription</keyword>
<dbReference type="Pfam" id="PF02365">
    <property type="entry name" value="NAM"/>
    <property type="match status" value="1"/>
</dbReference>
<keyword evidence="7" id="KW-1185">Reference proteome</keyword>
<dbReference type="GO" id="GO:0000976">
    <property type="term" value="F:transcription cis-regulatory region binding"/>
    <property type="evidence" value="ECO:0007669"/>
    <property type="project" value="UniProtKB-ARBA"/>
</dbReference>
<protein>
    <recommendedName>
        <fullName evidence="5">NAC domain-containing protein</fullName>
    </recommendedName>
</protein>
<dbReference type="InterPro" id="IPR036093">
    <property type="entry name" value="NAC_dom_sf"/>
</dbReference>
<evidence type="ECO:0000259" key="5">
    <source>
        <dbReference type="PROSITE" id="PS51005"/>
    </source>
</evidence>
<keyword evidence="2" id="KW-0238">DNA-binding</keyword>
<sequence>MSSNLSLVEATLPPGFRFHPRDEELICDYLLNKLSHSYSPLLVEIDLNKCEPWDLPETACVGGKEWYFYSQLDRKYATGLRTNRATVSGYWKATGKDRSIFRNRTLVGMRKTLVFYLGRAPKGKKTDWVMHEFRIQPSQTPPLDSSLKEEHWVLCRVFCKNKERNEGKQNTNMGSISKYEGHEDTLSCSSSLPPLMEPYTFSFDQSQPIHNNNNNSYNNNNILNQQVPCFSTIYNQPNPQFNLINHNHHLFSTTIPPPSLPQPTDYTFPSSSSSSSHCHEKKDVIKAVLSRFNNTDKQISFNDSAFGFGDQGTSDQSFLSDASLPITMWNP</sequence>
<dbReference type="Proteomes" id="UP001229421">
    <property type="component" value="Unassembled WGS sequence"/>
</dbReference>
<keyword evidence="4" id="KW-0539">Nucleus</keyword>
<dbReference type="PANTHER" id="PTHR31744">
    <property type="entry name" value="PROTEIN CUP-SHAPED COTYLEDON 2-RELATED"/>
    <property type="match status" value="1"/>
</dbReference>
<evidence type="ECO:0000313" key="7">
    <source>
        <dbReference type="Proteomes" id="UP001229421"/>
    </source>
</evidence>
<evidence type="ECO:0000256" key="3">
    <source>
        <dbReference type="ARBA" id="ARBA00023163"/>
    </source>
</evidence>
<comment type="caution">
    <text evidence="6">The sequence shown here is derived from an EMBL/GenBank/DDBJ whole genome shotgun (WGS) entry which is preliminary data.</text>
</comment>
<organism evidence="6 7">
    <name type="scientific">Tagetes erecta</name>
    <name type="common">African marigold</name>
    <dbReference type="NCBI Taxonomy" id="13708"/>
    <lineage>
        <taxon>Eukaryota</taxon>
        <taxon>Viridiplantae</taxon>
        <taxon>Streptophyta</taxon>
        <taxon>Embryophyta</taxon>
        <taxon>Tracheophyta</taxon>
        <taxon>Spermatophyta</taxon>
        <taxon>Magnoliopsida</taxon>
        <taxon>eudicotyledons</taxon>
        <taxon>Gunneridae</taxon>
        <taxon>Pentapetalae</taxon>
        <taxon>asterids</taxon>
        <taxon>campanulids</taxon>
        <taxon>Asterales</taxon>
        <taxon>Asteraceae</taxon>
        <taxon>Asteroideae</taxon>
        <taxon>Heliantheae alliance</taxon>
        <taxon>Tageteae</taxon>
        <taxon>Tagetes</taxon>
    </lineage>
</organism>
<evidence type="ECO:0000256" key="4">
    <source>
        <dbReference type="ARBA" id="ARBA00023242"/>
    </source>
</evidence>
<evidence type="ECO:0000313" key="6">
    <source>
        <dbReference type="EMBL" id="KAK1406902.1"/>
    </source>
</evidence>
<dbReference type="FunFam" id="2.170.150.80:FF:000006">
    <property type="entry name" value="NAC domain-containing protein 100-like"/>
    <property type="match status" value="1"/>
</dbReference>